<accession>A0A1A6AVP7</accession>
<proteinExistence type="predicted"/>
<organism evidence="2 3">
    <name type="scientific">Clostridium ragsdalei P11</name>
    <dbReference type="NCBI Taxonomy" id="1353534"/>
    <lineage>
        <taxon>Bacteria</taxon>
        <taxon>Bacillati</taxon>
        <taxon>Bacillota</taxon>
        <taxon>Clostridia</taxon>
        <taxon>Eubacteriales</taxon>
        <taxon>Clostridiaceae</taxon>
        <taxon>Clostridium</taxon>
    </lineage>
</organism>
<evidence type="ECO:0000259" key="1">
    <source>
        <dbReference type="Pfam" id="PF00535"/>
    </source>
</evidence>
<dbReference type="InterPro" id="IPR050834">
    <property type="entry name" value="Glycosyltransf_2"/>
</dbReference>
<evidence type="ECO:0000313" key="3">
    <source>
        <dbReference type="Proteomes" id="UP000093954"/>
    </source>
</evidence>
<comment type="caution">
    <text evidence="2">The sequence shown here is derived from an EMBL/GenBank/DDBJ whole genome shotgun (WGS) entry which is preliminary data.</text>
</comment>
<protein>
    <submittedName>
        <fullName evidence="2">Putative glycosyl transferase</fullName>
    </submittedName>
</protein>
<dbReference type="InterPro" id="IPR001173">
    <property type="entry name" value="Glyco_trans_2-like"/>
</dbReference>
<dbReference type="GO" id="GO:0016740">
    <property type="term" value="F:transferase activity"/>
    <property type="evidence" value="ECO:0007669"/>
    <property type="project" value="UniProtKB-KW"/>
</dbReference>
<dbReference type="PANTHER" id="PTHR43685">
    <property type="entry name" value="GLYCOSYLTRANSFERASE"/>
    <property type="match status" value="1"/>
</dbReference>
<dbReference type="InterPro" id="IPR029044">
    <property type="entry name" value="Nucleotide-diphossugar_trans"/>
</dbReference>
<dbReference type="EMBL" id="LROS01000015">
    <property type="protein sequence ID" value="OBR94100.1"/>
    <property type="molecule type" value="Genomic_DNA"/>
</dbReference>
<evidence type="ECO:0000313" key="2">
    <source>
        <dbReference type="EMBL" id="OBR94100.1"/>
    </source>
</evidence>
<name>A0A1A6AVP7_9CLOT</name>
<dbReference type="Pfam" id="PF00535">
    <property type="entry name" value="Glycos_transf_2"/>
    <property type="match status" value="1"/>
</dbReference>
<dbReference type="PANTHER" id="PTHR43685:SF3">
    <property type="entry name" value="SLR2126 PROTEIN"/>
    <property type="match status" value="1"/>
</dbReference>
<dbReference type="RefSeq" id="WP_065077956.1">
    <property type="nucleotide sequence ID" value="NZ_LROS01000015.1"/>
</dbReference>
<sequence length="303" mass="34819">MKKETKSKIDASIIIYCKNQLNALKSTIDSLINSYNRTNYEIIVVDDSSIDGSADFLQYNLDKGSYNDMTLIKTPNIGTVKAKNYAAKVSKGNYLSFCDAGINVPKYWLDNLLAISQKYKASIIAPSILTTKDNITNYGMTFDSELTPKPLINNPKIISEIPFVCSSAFCINRAVFKKITGFNEIFDIYGSEYFELCLKAWLYGYKVVVAPDITVNRYCLKNSYSISIGTSYMIFNMLCTAYCHFKKSRIAKIIDTVRNNYFFYTASDNIKSNIDLIFKWREKYFNERLHSDDFFFDKFNIPF</sequence>
<dbReference type="PATRIC" id="fig|1353534.3.peg.1672"/>
<keyword evidence="2" id="KW-0808">Transferase</keyword>
<gene>
    <name evidence="2" type="ORF">CLRAG_16400</name>
</gene>
<keyword evidence="3" id="KW-1185">Reference proteome</keyword>
<dbReference type="AlphaFoldDB" id="A0A1A6AVP7"/>
<dbReference type="SUPFAM" id="SSF53448">
    <property type="entry name" value="Nucleotide-diphospho-sugar transferases"/>
    <property type="match status" value="1"/>
</dbReference>
<feature type="domain" description="Glycosyltransferase 2-like" evidence="1">
    <location>
        <begin position="12"/>
        <end position="179"/>
    </location>
</feature>
<dbReference type="Gene3D" id="3.90.550.10">
    <property type="entry name" value="Spore Coat Polysaccharide Biosynthesis Protein SpsA, Chain A"/>
    <property type="match status" value="1"/>
</dbReference>
<dbReference type="Proteomes" id="UP000093954">
    <property type="component" value="Unassembled WGS sequence"/>
</dbReference>
<reference evidence="2 3" key="1">
    <citation type="journal article" date="2012" name="Front. Microbiol.">
        <title>Draft Genome Sequence of the Virulent Strain 01-B526 of the Fish Pathogen Aeromonas salmonicida.</title>
        <authorList>
            <person name="Charette S.J."/>
            <person name="Brochu F."/>
            <person name="Boyle B."/>
            <person name="Filion G."/>
            <person name="Tanaka K.H."/>
            <person name="Derome N."/>
        </authorList>
    </citation>
    <scope>NUCLEOTIDE SEQUENCE [LARGE SCALE GENOMIC DNA]</scope>
    <source>
        <strain evidence="2 3">P11</strain>
    </source>
</reference>